<dbReference type="InterPro" id="IPR006027">
    <property type="entry name" value="NusB_RsmB_TIM44"/>
</dbReference>
<accession>A0A154BUP2</accession>
<dbReference type="RefSeq" id="WP_066240013.1">
    <property type="nucleotide sequence ID" value="NZ_LSGP01000013.1"/>
</dbReference>
<name>A0A154BUP2_ANASB</name>
<dbReference type="CDD" id="cd00619">
    <property type="entry name" value="Terminator_NusB"/>
    <property type="match status" value="1"/>
</dbReference>
<keyword evidence="5 6" id="KW-0804">Transcription</keyword>
<dbReference type="STRING" id="1794912.AXX12_05285"/>
<dbReference type="AlphaFoldDB" id="A0A154BUP2"/>
<feature type="domain" description="NusB/RsmB/TIM44" evidence="7">
    <location>
        <begin position="4"/>
        <end position="132"/>
    </location>
</feature>
<dbReference type="SUPFAM" id="SSF48013">
    <property type="entry name" value="NusB-like"/>
    <property type="match status" value="1"/>
</dbReference>
<dbReference type="Pfam" id="PF01029">
    <property type="entry name" value="NusB"/>
    <property type="match status" value="1"/>
</dbReference>
<reference evidence="8 9" key="1">
    <citation type="submission" date="2016-02" db="EMBL/GenBank/DDBJ databases">
        <title>Anaerosporomusa subterraneum gen. nov., sp. nov., a spore-forming obligate anaerobe isolated from saprolite.</title>
        <authorList>
            <person name="Choi J.K."/>
            <person name="Shah M."/>
            <person name="Yee N."/>
        </authorList>
    </citation>
    <scope>NUCLEOTIDE SEQUENCE [LARGE SCALE GENOMIC DNA]</scope>
    <source>
        <strain evidence="8 9">RU4</strain>
    </source>
</reference>
<dbReference type="InterPro" id="IPR011605">
    <property type="entry name" value="NusB_fam"/>
</dbReference>
<dbReference type="GO" id="GO:0005829">
    <property type="term" value="C:cytosol"/>
    <property type="evidence" value="ECO:0007669"/>
    <property type="project" value="TreeGrafter"/>
</dbReference>
<evidence type="ECO:0000256" key="5">
    <source>
        <dbReference type="ARBA" id="ARBA00023163"/>
    </source>
</evidence>
<comment type="function">
    <text evidence="6">Involved in transcription antitermination. Required for transcription of ribosomal RNA (rRNA) genes. Binds specifically to the boxA antiterminator sequence of the ribosomal RNA (rrn) operons.</text>
</comment>
<evidence type="ECO:0000313" key="9">
    <source>
        <dbReference type="Proteomes" id="UP000076268"/>
    </source>
</evidence>
<dbReference type="EMBL" id="LSGP01000013">
    <property type="protein sequence ID" value="KYZ77520.1"/>
    <property type="molecule type" value="Genomic_DNA"/>
</dbReference>
<evidence type="ECO:0000256" key="6">
    <source>
        <dbReference type="HAMAP-Rule" id="MF_00073"/>
    </source>
</evidence>
<dbReference type="GO" id="GO:0006353">
    <property type="term" value="P:DNA-templated transcription termination"/>
    <property type="evidence" value="ECO:0007669"/>
    <property type="project" value="UniProtKB-UniRule"/>
</dbReference>
<organism evidence="8 9">
    <name type="scientific">Anaerosporomusa subterranea</name>
    <dbReference type="NCBI Taxonomy" id="1794912"/>
    <lineage>
        <taxon>Bacteria</taxon>
        <taxon>Bacillati</taxon>
        <taxon>Bacillota</taxon>
        <taxon>Negativicutes</taxon>
        <taxon>Acetonemataceae</taxon>
        <taxon>Anaerosporomusa</taxon>
    </lineage>
</organism>
<dbReference type="PANTHER" id="PTHR11078:SF3">
    <property type="entry name" value="ANTITERMINATION NUSB DOMAIN-CONTAINING PROTEIN"/>
    <property type="match status" value="1"/>
</dbReference>
<keyword evidence="9" id="KW-1185">Reference proteome</keyword>
<evidence type="ECO:0000256" key="2">
    <source>
        <dbReference type="ARBA" id="ARBA00022814"/>
    </source>
</evidence>
<sequence length="138" mass="15479">MSRRKAREMALQTLFQMDYNEDITTEPALEMVFSEYEVVADKDKVYAKHLIAGAKNSLAEIDAIIAKAAYDWKIERMPGVDRNIVRLAIYELNFSTEPVPPGVVINEAVELAKEYGTEDSARFVNGILGALVKNKEVP</sequence>
<evidence type="ECO:0000313" key="8">
    <source>
        <dbReference type="EMBL" id="KYZ77520.1"/>
    </source>
</evidence>
<keyword evidence="3 6" id="KW-0694">RNA-binding</keyword>
<keyword evidence="4 6" id="KW-0805">Transcription regulation</keyword>
<dbReference type="NCBIfam" id="TIGR01951">
    <property type="entry name" value="nusB"/>
    <property type="match status" value="1"/>
</dbReference>
<dbReference type="InterPro" id="IPR035926">
    <property type="entry name" value="NusB-like_sf"/>
</dbReference>
<gene>
    <name evidence="6" type="primary">nusB</name>
    <name evidence="8" type="ORF">AXX12_05285</name>
</gene>
<evidence type="ECO:0000256" key="1">
    <source>
        <dbReference type="ARBA" id="ARBA00005952"/>
    </source>
</evidence>
<evidence type="ECO:0000256" key="3">
    <source>
        <dbReference type="ARBA" id="ARBA00022884"/>
    </source>
</evidence>
<dbReference type="Proteomes" id="UP000076268">
    <property type="component" value="Unassembled WGS sequence"/>
</dbReference>
<proteinExistence type="inferred from homology"/>
<dbReference type="GO" id="GO:0031564">
    <property type="term" value="P:transcription antitermination"/>
    <property type="evidence" value="ECO:0007669"/>
    <property type="project" value="UniProtKB-KW"/>
</dbReference>
<comment type="caution">
    <text evidence="8">The sequence shown here is derived from an EMBL/GenBank/DDBJ whole genome shotgun (WGS) entry which is preliminary data.</text>
</comment>
<protein>
    <recommendedName>
        <fullName evidence="6">Transcription antitermination protein NusB</fullName>
    </recommendedName>
    <alternativeName>
        <fullName evidence="6">Antitermination factor NusB</fullName>
    </alternativeName>
</protein>
<dbReference type="HAMAP" id="MF_00073">
    <property type="entry name" value="NusB"/>
    <property type="match status" value="1"/>
</dbReference>
<keyword evidence="2 6" id="KW-0889">Transcription antitermination</keyword>
<dbReference type="OrthoDB" id="9811381at2"/>
<dbReference type="Gene3D" id="1.10.940.10">
    <property type="entry name" value="NusB-like"/>
    <property type="match status" value="1"/>
</dbReference>
<evidence type="ECO:0000256" key="4">
    <source>
        <dbReference type="ARBA" id="ARBA00023015"/>
    </source>
</evidence>
<dbReference type="GO" id="GO:0003723">
    <property type="term" value="F:RNA binding"/>
    <property type="evidence" value="ECO:0007669"/>
    <property type="project" value="UniProtKB-UniRule"/>
</dbReference>
<evidence type="ECO:0000259" key="7">
    <source>
        <dbReference type="Pfam" id="PF01029"/>
    </source>
</evidence>
<comment type="similarity">
    <text evidence="1 6">Belongs to the NusB family.</text>
</comment>
<dbReference type="PANTHER" id="PTHR11078">
    <property type="entry name" value="N UTILIZATION SUBSTANCE PROTEIN B-RELATED"/>
    <property type="match status" value="1"/>
</dbReference>